<organism evidence="2 3">
    <name type="scientific">Acidithrix ferrooxidans</name>
    <dbReference type="NCBI Taxonomy" id="1280514"/>
    <lineage>
        <taxon>Bacteria</taxon>
        <taxon>Bacillati</taxon>
        <taxon>Actinomycetota</taxon>
        <taxon>Acidimicrobiia</taxon>
        <taxon>Acidimicrobiales</taxon>
        <taxon>Acidimicrobiaceae</taxon>
        <taxon>Acidithrix</taxon>
    </lineage>
</organism>
<reference evidence="2 3" key="1">
    <citation type="submission" date="2015-01" db="EMBL/GenBank/DDBJ databases">
        <title>Draft genome of the acidophilic iron oxidizer Acidithrix ferrooxidans strain Py-F3.</title>
        <authorList>
            <person name="Poehlein A."/>
            <person name="Eisen S."/>
            <person name="Schloemann M."/>
            <person name="Johnson B.D."/>
            <person name="Daniel R."/>
            <person name="Muehling M."/>
        </authorList>
    </citation>
    <scope>NUCLEOTIDE SEQUENCE [LARGE SCALE GENOMIC DNA]</scope>
    <source>
        <strain evidence="2 3">Py-F3</strain>
    </source>
</reference>
<comment type="caution">
    <text evidence="2">The sequence shown here is derived from an EMBL/GenBank/DDBJ whole genome shotgun (WGS) entry which is preliminary data.</text>
</comment>
<protein>
    <recommendedName>
        <fullName evidence="4">Holin-X, holin superfamily III</fullName>
    </recommendedName>
</protein>
<evidence type="ECO:0000256" key="1">
    <source>
        <dbReference type="SAM" id="Phobius"/>
    </source>
</evidence>
<evidence type="ECO:0008006" key="4">
    <source>
        <dbReference type="Google" id="ProtNLM"/>
    </source>
</evidence>
<feature type="transmembrane region" description="Helical" evidence="1">
    <location>
        <begin position="78"/>
        <end position="96"/>
    </location>
</feature>
<dbReference type="AlphaFoldDB" id="A0A0D8HDD9"/>
<dbReference type="EMBL" id="JXYS01000110">
    <property type="protein sequence ID" value="KJF15938.1"/>
    <property type="molecule type" value="Genomic_DNA"/>
</dbReference>
<evidence type="ECO:0000313" key="3">
    <source>
        <dbReference type="Proteomes" id="UP000032360"/>
    </source>
</evidence>
<feature type="transmembrane region" description="Helical" evidence="1">
    <location>
        <begin position="38"/>
        <end position="58"/>
    </location>
</feature>
<dbReference type="Proteomes" id="UP000032360">
    <property type="component" value="Unassembled WGS sequence"/>
</dbReference>
<dbReference type="RefSeq" id="WP_052606886.1">
    <property type="nucleotide sequence ID" value="NZ_JXYS01000110.1"/>
</dbReference>
<accession>A0A0D8HDD9</accession>
<dbReference type="STRING" id="1280514.AXFE_32230"/>
<dbReference type="OrthoDB" id="5193495at2"/>
<gene>
    <name evidence="2" type="ORF">AXFE_32230</name>
</gene>
<sequence length="110" mass="12019">MTLKEIFETKSPFEDLRATLLAYVKQETLGPAKKLGRYLIFGLAGSLLLVLGVILLLLGFLRLLQSQTGSTFTGDLSWIPYLIIAVVGIALTLVSLKAARRKASAKELLK</sequence>
<keyword evidence="3" id="KW-1185">Reference proteome</keyword>
<keyword evidence="1" id="KW-0472">Membrane</keyword>
<keyword evidence="1" id="KW-1133">Transmembrane helix</keyword>
<name>A0A0D8HDD9_9ACTN</name>
<proteinExistence type="predicted"/>
<evidence type="ECO:0000313" key="2">
    <source>
        <dbReference type="EMBL" id="KJF15938.1"/>
    </source>
</evidence>
<keyword evidence="1" id="KW-0812">Transmembrane</keyword>